<comment type="caution">
    <text evidence="1">The sequence shown here is derived from an EMBL/GenBank/DDBJ whole genome shotgun (WGS) entry which is preliminary data.</text>
</comment>
<protein>
    <submittedName>
        <fullName evidence="1">Uncharacterized protein</fullName>
    </submittedName>
</protein>
<dbReference type="EMBL" id="JNAD02000003">
    <property type="protein sequence ID" value="RKM97081.1"/>
    <property type="molecule type" value="Genomic_DNA"/>
</dbReference>
<organism evidence="1 2">
    <name type="scientific">Streptomyces xinghaiensis</name>
    <dbReference type="NCBI Taxonomy" id="1038928"/>
    <lineage>
        <taxon>Bacteria</taxon>
        <taxon>Bacillati</taxon>
        <taxon>Actinomycetota</taxon>
        <taxon>Actinomycetes</taxon>
        <taxon>Kitasatosporales</taxon>
        <taxon>Streptomycetaceae</taxon>
        <taxon>Streptomyces</taxon>
    </lineage>
</organism>
<proteinExistence type="predicted"/>
<dbReference type="Proteomes" id="UP000028058">
    <property type="component" value="Unassembled WGS sequence"/>
</dbReference>
<dbReference type="RefSeq" id="WP_043465844.1">
    <property type="nucleotide sequence ID" value="NZ_CP134822.1"/>
</dbReference>
<name>A0A3R7FH15_9ACTN</name>
<evidence type="ECO:0000313" key="1">
    <source>
        <dbReference type="EMBL" id="RKM97081.1"/>
    </source>
</evidence>
<reference evidence="1 2" key="1">
    <citation type="journal article" date="2014" name="Genome Announc.">
        <title>Draft Genome Sequence of Streptomyces fradiae ATCC 19609, a Strain Highly Sensitive to Antibiotics.</title>
        <authorList>
            <person name="Bekker O.B."/>
            <person name="Klimina K.M."/>
            <person name="Vatlin A.A."/>
            <person name="Zakharevich N.V."/>
            <person name="Kasianov A.S."/>
            <person name="Danilenko V.N."/>
        </authorList>
    </citation>
    <scope>NUCLEOTIDE SEQUENCE [LARGE SCALE GENOMIC DNA]</scope>
    <source>
        <strain evidence="1 2">ATCC 19609</strain>
    </source>
</reference>
<dbReference type="AlphaFoldDB" id="A0A3R7FH15"/>
<keyword evidence="2" id="KW-1185">Reference proteome</keyword>
<dbReference type="OrthoDB" id="3855638at2"/>
<evidence type="ECO:0000313" key="2">
    <source>
        <dbReference type="Proteomes" id="UP000028058"/>
    </source>
</evidence>
<gene>
    <name evidence="1" type="ORF">SFRA_007450</name>
</gene>
<sequence>MIILDHTAVLALCRGHRFLSGLAVVEAGDPAQRAQVPALCLVAASLELPGAAAHLGALPGLEFLPLDFAATAAVEQAAGAGLDWRRAHAVYAAVSGPAGGQVLSGTPEAYDGTGVWVVDIGKP</sequence>
<accession>A0A3R7FH15</accession>